<gene>
    <name evidence="2" type="ORF">FKW44_019113</name>
</gene>
<dbReference type="AlphaFoldDB" id="A0A7T8GVE0"/>
<evidence type="ECO:0000256" key="1">
    <source>
        <dbReference type="SAM" id="MobiDB-lite"/>
    </source>
</evidence>
<reference evidence="3" key="1">
    <citation type="submission" date="2021-01" db="EMBL/GenBank/DDBJ databases">
        <title>Caligus Genome Assembly.</title>
        <authorList>
            <person name="Gallardo-Escarate C."/>
        </authorList>
    </citation>
    <scope>NUCLEOTIDE SEQUENCE [LARGE SCALE GENOMIC DNA]</scope>
</reference>
<evidence type="ECO:0000313" key="2">
    <source>
        <dbReference type="EMBL" id="QQP38525.1"/>
    </source>
</evidence>
<evidence type="ECO:0000313" key="3">
    <source>
        <dbReference type="Proteomes" id="UP000595437"/>
    </source>
</evidence>
<keyword evidence="3" id="KW-1185">Reference proteome</keyword>
<proteinExistence type="predicted"/>
<protein>
    <submittedName>
        <fullName evidence="2">Uncharacterized protein</fullName>
    </submittedName>
</protein>
<accession>A0A7T8GVE0</accession>
<organism evidence="2 3">
    <name type="scientific">Caligus rogercresseyi</name>
    <name type="common">Sea louse</name>
    <dbReference type="NCBI Taxonomy" id="217165"/>
    <lineage>
        <taxon>Eukaryota</taxon>
        <taxon>Metazoa</taxon>
        <taxon>Ecdysozoa</taxon>
        <taxon>Arthropoda</taxon>
        <taxon>Crustacea</taxon>
        <taxon>Multicrustacea</taxon>
        <taxon>Hexanauplia</taxon>
        <taxon>Copepoda</taxon>
        <taxon>Siphonostomatoida</taxon>
        <taxon>Caligidae</taxon>
        <taxon>Caligus</taxon>
    </lineage>
</organism>
<sequence length="160" mass="17697">MQNRSMAPKERLNPPLRTESSNEQYWSGGEVMIIITPPSTGLSLQAAFEDCRRALRIGLKRSGFSKDYHGDTYDPFESSEGQSSGGVVSYPIYSKSINVPPALIFGRSLRPRPGRRLGPLIMMIAMREQLVIRLLCLRCPDLGDLGALIAIAQAILYILS</sequence>
<feature type="region of interest" description="Disordered" evidence="1">
    <location>
        <begin position="1"/>
        <end position="21"/>
    </location>
</feature>
<name>A0A7T8GVE0_CALRO</name>
<dbReference type="Proteomes" id="UP000595437">
    <property type="component" value="Chromosome 13"/>
</dbReference>
<dbReference type="EMBL" id="CP045902">
    <property type="protein sequence ID" value="QQP38525.1"/>
    <property type="molecule type" value="Genomic_DNA"/>
</dbReference>